<feature type="region of interest" description="Disordered" evidence="1">
    <location>
        <begin position="230"/>
        <end position="265"/>
    </location>
</feature>
<gene>
    <name evidence="2" type="ORF">TRSC58_00191</name>
</gene>
<dbReference type="Proteomes" id="UP000031737">
    <property type="component" value="Unassembled WGS sequence"/>
</dbReference>
<proteinExistence type="predicted"/>
<organism evidence="2 3">
    <name type="scientific">Trypanosoma rangeli SC58</name>
    <dbReference type="NCBI Taxonomy" id="429131"/>
    <lineage>
        <taxon>Eukaryota</taxon>
        <taxon>Discoba</taxon>
        <taxon>Euglenozoa</taxon>
        <taxon>Kinetoplastea</taxon>
        <taxon>Metakinetoplastina</taxon>
        <taxon>Trypanosomatida</taxon>
        <taxon>Trypanosomatidae</taxon>
        <taxon>Trypanosoma</taxon>
        <taxon>Herpetosoma</taxon>
    </lineage>
</organism>
<reference evidence="2 3" key="1">
    <citation type="submission" date="2013-07" db="EMBL/GenBank/DDBJ databases">
        <authorList>
            <person name="Stoco P.H."/>
            <person name="Wagner G."/>
            <person name="Gerber A."/>
            <person name="Zaha A."/>
            <person name="Thompson C."/>
            <person name="Bartholomeu D.C."/>
            <person name="Luckemeyer D.D."/>
            <person name="Bahia D."/>
            <person name="Loreto E."/>
            <person name="Prestes E.B."/>
            <person name="Lima F.M."/>
            <person name="Rodrigues-Luiz G."/>
            <person name="Vallejo G.A."/>
            <person name="Filho J.F."/>
            <person name="Monteiro K.M."/>
            <person name="Tyler K.M."/>
            <person name="de Almeida L.G."/>
            <person name="Ortiz M.F."/>
            <person name="Siervo M.A."/>
            <person name="de Moraes M.H."/>
            <person name="Cunha O.L."/>
            <person name="Mendonca-Neto R."/>
            <person name="Silva R."/>
            <person name="Teixeira S.M."/>
            <person name="Murta S.M."/>
            <person name="Sincero T.C."/>
            <person name="Mendes T.A."/>
            <person name="Urmenyi T.P."/>
            <person name="Silva V.G."/>
            <person name="da Rocha W.D."/>
            <person name="Andersson B."/>
            <person name="Romanha A.J."/>
            <person name="Steindel M."/>
            <person name="de Vasconcelos A.T."/>
            <person name="Grisard E.C."/>
        </authorList>
    </citation>
    <scope>NUCLEOTIDE SEQUENCE [LARGE SCALE GENOMIC DNA]</scope>
    <source>
        <strain evidence="2 3">SC58</strain>
    </source>
</reference>
<feature type="region of interest" description="Disordered" evidence="1">
    <location>
        <begin position="1"/>
        <end position="34"/>
    </location>
</feature>
<feature type="compositionally biased region" description="Low complexity" evidence="1">
    <location>
        <begin position="14"/>
        <end position="25"/>
    </location>
</feature>
<protein>
    <submittedName>
        <fullName evidence="2">Uncharacterized protein</fullName>
    </submittedName>
</protein>
<dbReference type="AlphaFoldDB" id="A0A061JEN0"/>
<evidence type="ECO:0000313" key="2">
    <source>
        <dbReference type="EMBL" id="ESL12047.1"/>
    </source>
</evidence>
<keyword evidence="3" id="KW-1185">Reference proteome</keyword>
<evidence type="ECO:0000256" key="1">
    <source>
        <dbReference type="SAM" id="MobiDB-lite"/>
    </source>
</evidence>
<dbReference type="OrthoDB" id="252101at2759"/>
<feature type="compositionally biased region" description="Acidic residues" evidence="1">
    <location>
        <begin position="255"/>
        <end position="265"/>
    </location>
</feature>
<accession>A0A061JEN0</accession>
<dbReference type="EMBL" id="AUPL01000191">
    <property type="protein sequence ID" value="ESL12047.1"/>
    <property type="molecule type" value="Genomic_DNA"/>
</dbReference>
<sequence length="436" mass="47546">MPPWRNQKAAGPLATRAATKTTSATNRGKNKRPAVAARAQHAPVSMGLSKILGAYPLDVVANGTVITVPSSCDEKLSSFQRLATVVHGIFFVTFVTKAQLRALHVEQGITATADDRWLESLVRYCGFTVLLNDIIETAAAFSDWLQVFVTLRQSGEAPQNPLTAVGEATGSTSTVSKEIVVVRLKLLRVTVPSVSEAEVFLCKRWGQSEGWRKDAKSCLKFVLDGETTTTGHFSTNDARPEAERLTSNVSPPANGDEDANGGDGVNDEELLAQISKELRASLSEEKLRCVVAQMRREVMGLDAKQQELVTRRQQREHLLSTYDLVCAILGERRSVCNLAQLVPQMAAQNRFGDDEKKILQQLASLVLYRESGIAMFAFGDDLEKHLSSKAEAGATSFSPKAVNVSKCTAQELESVLLCLDRHAASRAKLYTAVQQE</sequence>
<name>A0A061JEN0_TRYRA</name>
<evidence type="ECO:0000313" key="3">
    <source>
        <dbReference type="Proteomes" id="UP000031737"/>
    </source>
</evidence>
<dbReference type="VEuPathDB" id="TriTrypDB:TRSC58_00191"/>
<comment type="caution">
    <text evidence="2">The sequence shown here is derived from an EMBL/GenBank/DDBJ whole genome shotgun (WGS) entry which is preliminary data.</text>
</comment>